<dbReference type="RefSeq" id="WP_195872234.1">
    <property type="nucleotide sequence ID" value="NZ_JADOET010000013.1"/>
</dbReference>
<dbReference type="PANTHER" id="PTHR12526">
    <property type="entry name" value="GLYCOSYLTRANSFERASE"/>
    <property type="match status" value="1"/>
</dbReference>
<gene>
    <name evidence="1" type="ORF">ITJ86_13790</name>
</gene>
<proteinExistence type="predicted"/>
<accession>A0ABS0EL41</accession>
<reference evidence="1 2" key="1">
    <citation type="submission" date="2020-11" db="EMBL/GenBank/DDBJ databases">
        <title>Winogradskyella marina sp. nov., isolated from marine sediment.</title>
        <authorList>
            <person name="Bo J."/>
            <person name="Wang S."/>
            <person name="Song X."/>
            <person name="Du Z."/>
        </authorList>
    </citation>
    <scope>NUCLEOTIDE SEQUENCE [LARGE SCALE GENOMIC DNA]</scope>
    <source>
        <strain evidence="1 2">F6397</strain>
    </source>
</reference>
<comment type="caution">
    <text evidence="1">The sequence shown here is derived from an EMBL/GenBank/DDBJ whole genome shotgun (WGS) entry which is preliminary data.</text>
</comment>
<dbReference type="SUPFAM" id="SSF53756">
    <property type="entry name" value="UDP-Glycosyltransferase/glycogen phosphorylase"/>
    <property type="match status" value="1"/>
</dbReference>
<dbReference type="EMBL" id="JADOET010000013">
    <property type="protein sequence ID" value="MBF8150978.1"/>
    <property type="molecule type" value="Genomic_DNA"/>
</dbReference>
<dbReference type="Proteomes" id="UP000611215">
    <property type="component" value="Unassembled WGS sequence"/>
</dbReference>
<organism evidence="1 2">
    <name type="scientific">Winogradskyella marina</name>
    <dbReference type="NCBI Taxonomy" id="2785530"/>
    <lineage>
        <taxon>Bacteria</taxon>
        <taxon>Pseudomonadati</taxon>
        <taxon>Bacteroidota</taxon>
        <taxon>Flavobacteriia</taxon>
        <taxon>Flavobacteriales</taxon>
        <taxon>Flavobacteriaceae</taxon>
        <taxon>Winogradskyella</taxon>
    </lineage>
</organism>
<evidence type="ECO:0000313" key="1">
    <source>
        <dbReference type="EMBL" id="MBF8150978.1"/>
    </source>
</evidence>
<evidence type="ECO:0000313" key="2">
    <source>
        <dbReference type="Proteomes" id="UP000611215"/>
    </source>
</evidence>
<keyword evidence="2" id="KW-1185">Reference proteome</keyword>
<sequence>MKLLFVTHDTTRTGAPMVILHFLRWLRVHKPEIKVDVIALKGGNMEEDFKANCTTYYNYALKTKKEPSPFIKVVFKRLKLYTPKNIKDVFLSNLASNEYDVIYANTVVSIPVAINLKTFYAKTKVIAHVHELEVVIRSLLPDFNDYLPHISRIIAPAQLVRENLFNNWGINENDVDVVYECANVELPLAVEEKKANSNFIIGASGTVHWRKGYDLFILVARYIKEHYAEADIIFQWVGGLPKNIKYIIEEDLRKLRLQDDVCFIGEVDNASTYFNDFNVFLMPSREDPFPLVCIEVGLLGKPIISFEQAVGTNEVLEKGGGFIVPYLDVKAMAEKIMIYYNQRDLIKIHGDINKKEFGKFTPEYICPQLYNVIETELNDA</sequence>
<dbReference type="Pfam" id="PF13692">
    <property type="entry name" value="Glyco_trans_1_4"/>
    <property type="match status" value="1"/>
</dbReference>
<protein>
    <submittedName>
        <fullName evidence="1">Glycosyltransferase</fullName>
    </submittedName>
</protein>
<name>A0ABS0EL41_9FLAO</name>
<dbReference type="Gene3D" id="3.40.50.2000">
    <property type="entry name" value="Glycogen Phosphorylase B"/>
    <property type="match status" value="2"/>
</dbReference>